<feature type="compositionally biased region" description="Low complexity" evidence="1">
    <location>
        <begin position="36"/>
        <end position="51"/>
    </location>
</feature>
<sequence>MEEMRSKSYNSNYGHTNTTIFSNNNENPKPENLRCHSASSSSYSSSHHPISNPNNKTNYYHHSREDDFKNKKGKPTPPSSSSSAGWVLGDPAEMQRKKRVASYKAYTVEGKLKGSLKKSFRWIKMRVKEQNKSKTLSKSQNRNKWLLNSVMPPSATPAPQPLQCPYHR</sequence>
<dbReference type="PANTHER" id="PTHR33193:SF71">
    <property type="entry name" value="OS02G0223700 PROTEIN"/>
    <property type="match status" value="1"/>
</dbReference>
<organism evidence="2 3">
    <name type="scientific">Cuscuta campestris</name>
    <dbReference type="NCBI Taxonomy" id="132261"/>
    <lineage>
        <taxon>Eukaryota</taxon>
        <taxon>Viridiplantae</taxon>
        <taxon>Streptophyta</taxon>
        <taxon>Embryophyta</taxon>
        <taxon>Tracheophyta</taxon>
        <taxon>Spermatophyta</taxon>
        <taxon>Magnoliopsida</taxon>
        <taxon>eudicotyledons</taxon>
        <taxon>Gunneridae</taxon>
        <taxon>Pentapetalae</taxon>
        <taxon>asterids</taxon>
        <taxon>lamiids</taxon>
        <taxon>Solanales</taxon>
        <taxon>Convolvulaceae</taxon>
        <taxon>Cuscuteae</taxon>
        <taxon>Cuscuta</taxon>
        <taxon>Cuscuta subgen. Grammica</taxon>
        <taxon>Cuscuta sect. Cleistogrammica</taxon>
    </lineage>
</organism>
<evidence type="ECO:0000313" key="3">
    <source>
        <dbReference type="Proteomes" id="UP000595140"/>
    </source>
</evidence>
<proteinExistence type="predicted"/>
<name>A0A484LDW6_9ASTE</name>
<dbReference type="AlphaFoldDB" id="A0A484LDW6"/>
<feature type="compositionally biased region" description="Polar residues" evidence="1">
    <location>
        <begin position="7"/>
        <end position="27"/>
    </location>
</feature>
<dbReference type="OrthoDB" id="1655903at2759"/>
<dbReference type="InterPro" id="IPR021899">
    <property type="entry name" value="DUF3511"/>
</dbReference>
<evidence type="ECO:0008006" key="4">
    <source>
        <dbReference type="Google" id="ProtNLM"/>
    </source>
</evidence>
<evidence type="ECO:0000313" key="2">
    <source>
        <dbReference type="EMBL" id="VFQ74527.1"/>
    </source>
</evidence>
<dbReference type="Proteomes" id="UP000595140">
    <property type="component" value="Unassembled WGS sequence"/>
</dbReference>
<dbReference type="Pfam" id="PF12023">
    <property type="entry name" value="DUF3511"/>
    <property type="match status" value="1"/>
</dbReference>
<protein>
    <recommendedName>
        <fullName evidence="4">DUF3511 domain-containing protein</fullName>
    </recommendedName>
</protein>
<evidence type="ECO:0000256" key="1">
    <source>
        <dbReference type="SAM" id="MobiDB-lite"/>
    </source>
</evidence>
<gene>
    <name evidence="2" type="ORF">CCAM_LOCUS16303</name>
</gene>
<feature type="region of interest" description="Disordered" evidence="1">
    <location>
        <begin position="149"/>
        <end position="168"/>
    </location>
</feature>
<dbReference type="PANTHER" id="PTHR33193">
    <property type="entry name" value="DOMAIN PROTEIN, PUTATIVE (DUF3511)-RELATED"/>
    <property type="match status" value="1"/>
</dbReference>
<keyword evidence="3" id="KW-1185">Reference proteome</keyword>
<feature type="region of interest" description="Disordered" evidence="1">
    <location>
        <begin position="1"/>
        <end position="90"/>
    </location>
</feature>
<reference evidence="2 3" key="1">
    <citation type="submission" date="2018-04" db="EMBL/GenBank/DDBJ databases">
        <authorList>
            <person name="Vogel A."/>
        </authorList>
    </citation>
    <scope>NUCLEOTIDE SEQUENCE [LARGE SCALE GENOMIC DNA]</scope>
</reference>
<accession>A0A484LDW6</accession>
<dbReference type="EMBL" id="OOIL02001339">
    <property type="protein sequence ID" value="VFQ74527.1"/>
    <property type="molecule type" value="Genomic_DNA"/>
</dbReference>